<name>A0A0G4HDQ7_9ALVE</name>
<reference evidence="1" key="1">
    <citation type="submission" date="2014-11" db="EMBL/GenBank/DDBJ databases">
        <authorList>
            <person name="Otto D Thomas"/>
            <person name="Naeem Raeece"/>
        </authorList>
    </citation>
    <scope>NUCLEOTIDE SEQUENCE</scope>
</reference>
<dbReference type="PhylomeDB" id="A0A0G4HDQ7"/>
<dbReference type="EMBL" id="CDMZ01002396">
    <property type="protein sequence ID" value="CEM42177.1"/>
    <property type="molecule type" value="Genomic_DNA"/>
</dbReference>
<sequence>MGGPEESSDAFDLVVLNREGRVKMKRFDEGTVIVEADAEDLVSPPTGRGEERKGLIVWQSGGAWFPAQVVQQLKRRIDVVALKPNSSGTGWEKESLTEVNDRKSDEIHETFRFSKGM</sequence>
<accession>A0A0G4HDQ7</accession>
<organism evidence="1">
    <name type="scientific">Chromera velia CCMP2878</name>
    <dbReference type="NCBI Taxonomy" id="1169474"/>
    <lineage>
        <taxon>Eukaryota</taxon>
        <taxon>Sar</taxon>
        <taxon>Alveolata</taxon>
        <taxon>Colpodellida</taxon>
        <taxon>Chromeraceae</taxon>
        <taxon>Chromera</taxon>
    </lineage>
</organism>
<protein>
    <submittedName>
        <fullName evidence="1">Uncharacterized protein</fullName>
    </submittedName>
</protein>
<dbReference type="AlphaFoldDB" id="A0A0G4HDQ7"/>
<evidence type="ECO:0000313" key="1">
    <source>
        <dbReference type="EMBL" id="CEM42177.1"/>
    </source>
</evidence>
<dbReference type="VEuPathDB" id="CryptoDB:Cvel_26562"/>
<gene>
    <name evidence="1" type="ORF">Cvel_26562</name>
</gene>
<proteinExistence type="predicted"/>